<evidence type="ECO:0000313" key="2">
    <source>
        <dbReference type="EMBL" id="KCV37245.1"/>
    </source>
</evidence>
<evidence type="ECO:0000256" key="1">
    <source>
        <dbReference type="SAM" id="MobiDB-lite"/>
    </source>
</evidence>
<gene>
    <name evidence="2" type="ORF">L490_3506</name>
</gene>
<proteinExistence type="predicted"/>
<organism evidence="2 3">
    <name type="scientific">Bordetella bronchiseptica 00-P-2796</name>
    <dbReference type="NCBI Taxonomy" id="1331199"/>
    <lineage>
        <taxon>Bacteria</taxon>
        <taxon>Pseudomonadati</taxon>
        <taxon>Pseudomonadota</taxon>
        <taxon>Betaproteobacteria</taxon>
        <taxon>Burkholderiales</taxon>
        <taxon>Alcaligenaceae</taxon>
        <taxon>Bordetella</taxon>
    </lineage>
</organism>
<feature type="compositionally biased region" description="Low complexity" evidence="1">
    <location>
        <begin position="20"/>
        <end position="37"/>
    </location>
</feature>
<name>A0ABR4RIL7_BORBO</name>
<reference evidence="2 3" key="1">
    <citation type="submission" date="2014-03" db="EMBL/GenBank/DDBJ databases">
        <title>Genome sequence of Bordetella bronchiseptica.</title>
        <authorList>
            <person name="Harvill E."/>
            <person name="Goodfield L.L."/>
            <person name="Ivanov Y.V."/>
            <person name="Meyer J.A."/>
            <person name="Muse S.J."/>
            <person name="Jacobs N."/>
            <person name="Bendor L."/>
            <person name="Smallridge W.E."/>
            <person name="Brinkac L.M."/>
            <person name="Sanka R."/>
            <person name="Kim M."/>
            <person name="Losada L."/>
        </authorList>
    </citation>
    <scope>NUCLEOTIDE SEQUENCE [LARGE SCALE GENOMIC DNA]</scope>
    <source>
        <strain evidence="2 3">00-P-2796</strain>
    </source>
</reference>
<dbReference type="EMBL" id="JGWH01000037">
    <property type="protein sequence ID" value="KCV37245.1"/>
    <property type="molecule type" value="Genomic_DNA"/>
</dbReference>
<keyword evidence="3" id="KW-1185">Reference proteome</keyword>
<accession>A0ABR4RIL7</accession>
<evidence type="ECO:0000313" key="3">
    <source>
        <dbReference type="Proteomes" id="UP000025756"/>
    </source>
</evidence>
<feature type="region of interest" description="Disordered" evidence="1">
    <location>
        <begin position="15"/>
        <end position="37"/>
    </location>
</feature>
<protein>
    <submittedName>
        <fullName evidence="2">Uncharacterized protein</fullName>
    </submittedName>
</protein>
<comment type="caution">
    <text evidence="2">The sequence shown here is derived from an EMBL/GenBank/DDBJ whole genome shotgun (WGS) entry which is preliminary data.</text>
</comment>
<dbReference type="Proteomes" id="UP000025756">
    <property type="component" value="Unassembled WGS sequence"/>
</dbReference>
<sequence length="37" mass="3995">MQDPRRAFGALSFGRRRRPAPAGRACADAAYPGRPGH</sequence>